<comment type="caution">
    <text evidence="5">The sequence shown here is derived from an EMBL/GenBank/DDBJ whole genome shotgun (WGS) entry which is preliminary data.</text>
</comment>
<evidence type="ECO:0000256" key="3">
    <source>
        <dbReference type="ARBA" id="ARBA00023163"/>
    </source>
</evidence>
<dbReference type="GO" id="GO:0003677">
    <property type="term" value="F:DNA binding"/>
    <property type="evidence" value="ECO:0007669"/>
    <property type="project" value="UniProtKB-KW"/>
</dbReference>
<dbReference type="InterPro" id="IPR036388">
    <property type="entry name" value="WH-like_DNA-bd_sf"/>
</dbReference>
<reference evidence="5" key="1">
    <citation type="submission" date="2016-10" db="EMBL/GenBank/DDBJ databases">
        <title>Sequence of Gallionella enrichment culture.</title>
        <authorList>
            <person name="Poehlein A."/>
            <person name="Muehling M."/>
            <person name="Daniel R."/>
        </authorList>
    </citation>
    <scope>NUCLEOTIDE SEQUENCE</scope>
</reference>
<dbReference type="InterPro" id="IPR000835">
    <property type="entry name" value="HTH_MarR-typ"/>
</dbReference>
<organism evidence="5">
    <name type="scientific">mine drainage metagenome</name>
    <dbReference type="NCBI Taxonomy" id="410659"/>
    <lineage>
        <taxon>unclassified sequences</taxon>
        <taxon>metagenomes</taxon>
        <taxon>ecological metagenomes</taxon>
    </lineage>
</organism>
<protein>
    <recommendedName>
        <fullName evidence="4">HTH marR-type domain-containing protein</fullName>
    </recommendedName>
</protein>
<evidence type="ECO:0000256" key="2">
    <source>
        <dbReference type="ARBA" id="ARBA00023125"/>
    </source>
</evidence>
<feature type="domain" description="HTH marR-type" evidence="4">
    <location>
        <begin position="77"/>
        <end position="136"/>
    </location>
</feature>
<accession>A0A1J5SSB4</accession>
<proteinExistence type="predicted"/>
<dbReference type="PANTHER" id="PTHR38465">
    <property type="entry name" value="HTH-TYPE TRANSCRIPTIONAL REGULATOR MJ1563-RELATED"/>
    <property type="match status" value="1"/>
</dbReference>
<dbReference type="Gene3D" id="1.10.10.10">
    <property type="entry name" value="Winged helix-like DNA-binding domain superfamily/Winged helix DNA-binding domain"/>
    <property type="match status" value="1"/>
</dbReference>
<keyword evidence="2" id="KW-0238">DNA-binding</keyword>
<sequence length="245" mass="28302">MQTATVLPIRHGIFNSSNNHVNTAAGGSALRQKKGLWVKVVALISEIPESTGMEMEHLSDTTWRFIHHFGEMGSRWGISRTVGQIYALLYISHVPLNADDITYLLSFSRSNVSMGLKELQSWRLLRSEYRAGDRREYFKAPEDVWEIFRTLADERRRREVEPTLSVLRECLLDPKNTPEDEHFHRRMQEMYDLISMANEWFIDIQKLSAEDLTSLMHLGAQAKKLLHAKNRLLSFAGLTKEEVSE</sequence>
<dbReference type="Pfam" id="PF12802">
    <property type="entry name" value="MarR_2"/>
    <property type="match status" value="1"/>
</dbReference>
<keyword evidence="3" id="KW-0804">Transcription</keyword>
<evidence type="ECO:0000256" key="1">
    <source>
        <dbReference type="ARBA" id="ARBA00023015"/>
    </source>
</evidence>
<dbReference type="InterPro" id="IPR036390">
    <property type="entry name" value="WH_DNA-bd_sf"/>
</dbReference>
<gene>
    <name evidence="5" type="ORF">GALL_69110</name>
</gene>
<keyword evidence="1" id="KW-0805">Transcription regulation</keyword>
<dbReference type="GO" id="GO:0003700">
    <property type="term" value="F:DNA-binding transcription factor activity"/>
    <property type="evidence" value="ECO:0007669"/>
    <property type="project" value="InterPro"/>
</dbReference>
<dbReference type="AlphaFoldDB" id="A0A1J5SSB4"/>
<evidence type="ECO:0000259" key="4">
    <source>
        <dbReference type="Pfam" id="PF12802"/>
    </source>
</evidence>
<dbReference type="PANTHER" id="PTHR38465:SF1">
    <property type="entry name" value="HTH-TYPE TRANSCRIPTIONAL REGULATOR MJ1563-RELATED"/>
    <property type="match status" value="1"/>
</dbReference>
<dbReference type="SUPFAM" id="SSF46785">
    <property type="entry name" value="Winged helix' DNA-binding domain"/>
    <property type="match status" value="1"/>
</dbReference>
<dbReference type="EMBL" id="MLJW01000020">
    <property type="protein sequence ID" value="OIR11418.1"/>
    <property type="molecule type" value="Genomic_DNA"/>
</dbReference>
<evidence type="ECO:0000313" key="5">
    <source>
        <dbReference type="EMBL" id="OIR11418.1"/>
    </source>
</evidence>
<name>A0A1J5SSB4_9ZZZZ</name>
<dbReference type="InterPro" id="IPR052362">
    <property type="entry name" value="HTH-GbsR_regulator"/>
</dbReference>